<gene>
    <name evidence="4" type="ORF">J0J70_12505</name>
</gene>
<evidence type="ECO:0000256" key="2">
    <source>
        <dbReference type="ARBA" id="ARBA00022679"/>
    </source>
</evidence>
<dbReference type="Gene3D" id="3.90.550.10">
    <property type="entry name" value="Spore Coat Polysaccharide Biosynthesis Protein SpsA, Chain A"/>
    <property type="match status" value="1"/>
</dbReference>
<evidence type="ECO:0000259" key="3">
    <source>
        <dbReference type="Pfam" id="PF00535"/>
    </source>
</evidence>
<dbReference type="CDD" id="cd00761">
    <property type="entry name" value="Glyco_tranf_GTA_type"/>
    <property type="match status" value="1"/>
</dbReference>
<dbReference type="InterPro" id="IPR029044">
    <property type="entry name" value="Nucleotide-diphossugar_trans"/>
</dbReference>
<evidence type="ECO:0000313" key="5">
    <source>
        <dbReference type="Proteomes" id="UP001058072"/>
    </source>
</evidence>
<name>A0A9Q9CH07_9FIRM</name>
<evidence type="ECO:0000256" key="1">
    <source>
        <dbReference type="ARBA" id="ARBA00022676"/>
    </source>
</evidence>
<dbReference type="SUPFAM" id="SSF53448">
    <property type="entry name" value="Nucleotide-diphospho-sugar transferases"/>
    <property type="match status" value="1"/>
</dbReference>
<feature type="domain" description="Glycosyltransferase 2-like" evidence="3">
    <location>
        <begin position="7"/>
        <end position="168"/>
    </location>
</feature>
<keyword evidence="2" id="KW-0808">Transferase</keyword>
<dbReference type="GO" id="GO:0016757">
    <property type="term" value="F:glycosyltransferase activity"/>
    <property type="evidence" value="ECO:0007669"/>
    <property type="project" value="UniProtKB-KW"/>
</dbReference>
<dbReference type="PANTHER" id="PTHR22916">
    <property type="entry name" value="GLYCOSYLTRANSFERASE"/>
    <property type="match status" value="1"/>
</dbReference>
<organism evidence="4 5">
    <name type="scientific">Turicibacter bilis</name>
    <dbReference type="NCBI Taxonomy" id="2735723"/>
    <lineage>
        <taxon>Bacteria</taxon>
        <taxon>Bacillati</taxon>
        <taxon>Bacillota</taxon>
        <taxon>Erysipelotrichia</taxon>
        <taxon>Erysipelotrichales</taxon>
        <taxon>Turicibacteraceae</taxon>
        <taxon>Turicibacter</taxon>
    </lineage>
</organism>
<dbReference type="EMBL" id="CP071250">
    <property type="protein sequence ID" value="UUF08373.1"/>
    <property type="molecule type" value="Genomic_DNA"/>
</dbReference>
<evidence type="ECO:0000313" key="4">
    <source>
        <dbReference type="EMBL" id="UUF08373.1"/>
    </source>
</evidence>
<reference evidence="4" key="1">
    <citation type="submission" date="2021-03" db="EMBL/GenBank/DDBJ databases">
        <title>Comparative Genomics and Metabolomics in the genus Turicibacter.</title>
        <authorList>
            <person name="Maki J."/>
            <person name="Looft T."/>
        </authorList>
    </citation>
    <scope>NUCLEOTIDE SEQUENCE</scope>
    <source>
        <strain evidence="4">ISU324</strain>
    </source>
</reference>
<sequence>MSIFDISIIIPVYNTGKLVEKCLLPLLKLDDDSLEVICVNDGSKDDSLEILREINEQFPKMKIINKENGGLSSARNCGLEVATGKYIFFLDSDDWLDIESFLSLKDYCKGDYDIIHGNFDYTYEDQDPIKNKPQYEVEGISGQEFLSKALLTNQFSIPVWINLYKRSFLQDNELKFMEGILHEDEEFNMKAFPLANSIISKNIYFYEYFQRPNSITNNANNGEKRFLDILKISDEIHSYSRLHQFNSSFMKVIDTYMALVIISGYIRIQDKTIANKYYSKVKSMKLYQLITPFKLEFQVLRIMLKYCPKLFFTLYRLYFDLTSKKI</sequence>
<dbReference type="Pfam" id="PF00535">
    <property type="entry name" value="Glycos_transf_2"/>
    <property type="match status" value="1"/>
</dbReference>
<keyword evidence="1" id="KW-0328">Glycosyltransferase</keyword>
<proteinExistence type="predicted"/>
<dbReference type="RefSeq" id="WP_212724109.1">
    <property type="nucleotide sequence ID" value="NZ_CP071250.1"/>
</dbReference>
<dbReference type="InterPro" id="IPR001173">
    <property type="entry name" value="Glyco_trans_2-like"/>
</dbReference>
<accession>A0A9Q9CH07</accession>
<dbReference type="Proteomes" id="UP001058072">
    <property type="component" value="Chromosome"/>
</dbReference>
<dbReference type="AlphaFoldDB" id="A0A9Q9CH07"/>
<protein>
    <submittedName>
        <fullName evidence="4">Glycosyltransferase</fullName>
    </submittedName>
</protein>
<dbReference type="PANTHER" id="PTHR22916:SF51">
    <property type="entry name" value="GLYCOSYLTRANSFERASE EPSH-RELATED"/>
    <property type="match status" value="1"/>
</dbReference>